<gene>
    <name evidence="1" type="ORF">S06H3_04350</name>
</gene>
<accession>X1LSN4</accession>
<comment type="caution">
    <text evidence="1">The sequence shown here is derived from an EMBL/GenBank/DDBJ whole genome shotgun (WGS) entry which is preliminary data.</text>
</comment>
<name>X1LSN4_9ZZZZ</name>
<proteinExistence type="predicted"/>
<sequence>GLEAVNRKGLEEWCWAHIGKASIRLYDPCKGARFYAAKHLFHQDADAFDIVISREVSRLAGSGEGSLQPPLVQAAQMDIRQRIYIDLLRLLALR</sequence>
<dbReference type="EMBL" id="BARV01001519">
    <property type="protein sequence ID" value="GAH97143.1"/>
    <property type="molecule type" value="Genomic_DNA"/>
</dbReference>
<dbReference type="AlphaFoldDB" id="X1LSN4"/>
<evidence type="ECO:0000313" key="1">
    <source>
        <dbReference type="EMBL" id="GAH97143.1"/>
    </source>
</evidence>
<organism evidence="1">
    <name type="scientific">marine sediment metagenome</name>
    <dbReference type="NCBI Taxonomy" id="412755"/>
    <lineage>
        <taxon>unclassified sequences</taxon>
        <taxon>metagenomes</taxon>
        <taxon>ecological metagenomes</taxon>
    </lineage>
</organism>
<feature type="non-terminal residue" evidence="1">
    <location>
        <position position="1"/>
    </location>
</feature>
<reference evidence="1" key="1">
    <citation type="journal article" date="2014" name="Front. Microbiol.">
        <title>High frequency of phylogenetically diverse reductive dehalogenase-homologous genes in deep subseafloor sedimentary metagenomes.</title>
        <authorList>
            <person name="Kawai M."/>
            <person name="Futagami T."/>
            <person name="Toyoda A."/>
            <person name="Takaki Y."/>
            <person name="Nishi S."/>
            <person name="Hori S."/>
            <person name="Arai W."/>
            <person name="Tsubouchi T."/>
            <person name="Morono Y."/>
            <person name="Uchiyama I."/>
            <person name="Ito T."/>
            <person name="Fujiyama A."/>
            <person name="Inagaki F."/>
            <person name="Takami H."/>
        </authorList>
    </citation>
    <scope>NUCLEOTIDE SEQUENCE</scope>
    <source>
        <strain evidence="1">Expedition CK06-06</strain>
    </source>
</reference>
<protein>
    <submittedName>
        <fullName evidence="1">Uncharacterized protein</fullName>
    </submittedName>
</protein>